<feature type="compositionally biased region" description="Basic and acidic residues" evidence="1">
    <location>
        <begin position="346"/>
        <end position="361"/>
    </location>
</feature>
<feature type="signal peptide" evidence="2">
    <location>
        <begin position="1"/>
        <end position="20"/>
    </location>
</feature>
<feature type="chain" id="PRO_5003940907" evidence="2">
    <location>
        <begin position="21"/>
        <end position="361"/>
    </location>
</feature>
<feature type="region of interest" description="Disordered" evidence="1">
    <location>
        <begin position="337"/>
        <end position="361"/>
    </location>
</feature>
<evidence type="ECO:0000256" key="2">
    <source>
        <dbReference type="SAM" id="SignalP"/>
    </source>
</evidence>
<dbReference type="OrthoDB" id="261283at2"/>
<sequence length="361" mass="38974">MHRLRWLAITLVGLASSVQADEAANTDQVMVISIKDDGIIASGINARGDVVGFEWLEEKERPGVLYQAPFYYVKGKPLTYLPLLEGYTATFPAAVSDNGLVVGRVSKPAPPRVRVDLRNQAFVWEADRGIRGLGALKDDFASFACDVSSDGRRISGFTLGDNRVRACVWDRVGDGWQGTALPHENRLGSNVVAISDDGKSVTAVDGVLPCLWTQTPSGEWTREVIGDAGSLVPRAINNAATVVGVRFTGDGLTHAIVWTREDGMKRLEMPEGYVRSEASAINNDGVVVGMVDGPNGSKIGPNAFKYQNGRLHLIREGGPFFTAATCINDRGQFAGVVEKEEEEEIDPKAKPEAIPDKRPAP</sequence>
<evidence type="ECO:0000313" key="3">
    <source>
        <dbReference type="EMBL" id="AGA29115.1"/>
    </source>
</evidence>
<organism evidence="3 4">
    <name type="scientific">Singulisphaera acidiphila (strain ATCC BAA-1392 / DSM 18658 / VKM B-2454 / MOB10)</name>
    <dbReference type="NCBI Taxonomy" id="886293"/>
    <lineage>
        <taxon>Bacteria</taxon>
        <taxon>Pseudomonadati</taxon>
        <taxon>Planctomycetota</taxon>
        <taxon>Planctomycetia</taxon>
        <taxon>Isosphaerales</taxon>
        <taxon>Isosphaeraceae</taxon>
        <taxon>Singulisphaera</taxon>
    </lineage>
</organism>
<dbReference type="RefSeq" id="WP_015248223.1">
    <property type="nucleotide sequence ID" value="NC_019892.1"/>
</dbReference>
<keyword evidence="4" id="KW-1185">Reference proteome</keyword>
<dbReference type="SUPFAM" id="SSF82171">
    <property type="entry name" value="DPP6 N-terminal domain-like"/>
    <property type="match status" value="1"/>
</dbReference>
<dbReference type="NCBIfam" id="TIGR02913">
    <property type="entry name" value="HAF_rpt"/>
    <property type="match status" value="1"/>
</dbReference>
<dbReference type="KEGG" id="saci:Sinac_4959"/>
<dbReference type="EMBL" id="CP003364">
    <property type="protein sequence ID" value="AGA29115.1"/>
    <property type="molecule type" value="Genomic_DNA"/>
</dbReference>
<evidence type="ECO:0000256" key="1">
    <source>
        <dbReference type="SAM" id="MobiDB-lite"/>
    </source>
</evidence>
<dbReference type="AlphaFoldDB" id="L0DJU1"/>
<dbReference type="eggNOG" id="COG5563">
    <property type="taxonomic scope" value="Bacteria"/>
</dbReference>
<protein>
    <submittedName>
        <fullName evidence="3">HAF family repeat protein</fullName>
    </submittedName>
</protein>
<dbReference type="InterPro" id="IPR014262">
    <property type="entry name" value="HAF_rpt"/>
</dbReference>
<name>L0DJU1_SINAD</name>
<dbReference type="Proteomes" id="UP000010798">
    <property type="component" value="Chromosome"/>
</dbReference>
<proteinExistence type="predicted"/>
<keyword evidence="2" id="KW-0732">Signal</keyword>
<dbReference type="HOGENOM" id="CLU_767031_0_0_0"/>
<accession>L0DJU1</accession>
<gene>
    <name evidence="3" type="ordered locus">Sinac_4959</name>
</gene>
<evidence type="ECO:0000313" key="4">
    <source>
        <dbReference type="Proteomes" id="UP000010798"/>
    </source>
</evidence>
<reference evidence="3 4" key="1">
    <citation type="submission" date="2012-02" db="EMBL/GenBank/DDBJ databases">
        <title>Complete sequence of chromosome of Singulisphaera acidiphila DSM 18658.</title>
        <authorList>
            <consortium name="US DOE Joint Genome Institute (JGI-PGF)"/>
            <person name="Lucas S."/>
            <person name="Copeland A."/>
            <person name="Lapidus A."/>
            <person name="Glavina del Rio T."/>
            <person name="Dalin E."/>
            <person name="Tice H."/>
            <person name="Bruce D."/>
            <person name="Goodwin L."/>
            <person name="Pitluck S."/>
            <person name="Peters L."/>
            <person name="Ovchinnikova G."/>
            <person name="Chertkov O."/>
            <person name="Kyrpides N."/>
            <person name="Mavromatis K."/>
            <person name="Ivanova N."/>
            <person name="Brettin T."/>
            <person name="Detter J.C."/>
            <person name="Han C."/>
            <person name="Larimer F."/>
            <person name="Land M."/>
            <person name="Hauser L."/>
            <person name="Markowitz V."/>
            <person name="Cheng J.-F."/>
            <person name="Hugenholtz P."/>
            <person name="Woyke T."/>
            <person name="Wu D."/>
            <person name="Tindall B."/>
            <person name="Pomrenke H."/>
            <person name="Brambilla E."/>
            <person name="Klenk H.-P."/>
            <person name="Eisen J.A."/>
        </authorList>
    </citation>
    <scope>NUCLEOTIDE SEQUENCE [LARGE SCALE GENOMIC DNA]</scope>
    <source>
        <strain evidence="4">ATCC BAA-1392 / DSM 18658 / VKM B-2454 / MOB10</strain>
    </source>
</reference>